<comment type="caution">
    <text evidence="3">The sequence shown here is derived from an EMBL/GenBank/DDBJ whole genome shotgun (WGS) entry which is preliminary data.</text>
</comment>
<dbReference type="Pfam" id="PF00561">
    <property type="entry name" value="Abhydrolase_1"/>
    <property type="match status" value="1"/>
</dbReference>
<dbReference type="RefSeq" id="WP_344568226.1">
    <property type="nucleotide sequence ID" value="NZ_BAAARJ010000015.1"/>
</dbReference>
<dbReference type="InterPro" id="IPR029058">
    <property type="entry name" value="AB_hydrolase_fold"/>
</dbReference>
<evidence type="ECO:0000313" key="3">
    <source>
        <dbReference type="EMBL" id="GAA2625995.1"/>
    </source>
</evidence>
<dbReference type="PANTHER" id="PTHR43329">
    <property type="entry name" value="EPOXIDE HYDROLASE"/>
    <property type="match status" value="1"/>
</dbReference>
<gene>
    <name evidence="3" type="ORF">GCM10009863_45960</name>
</gene>
<proteinExistence type="predicted"/>
<evidence type="ECO:0000313" key="4">
    <source>
        <dbReference type="Proteomes" id="UP001501447"/>
    </source>
</evidence>
<dbReference type="SUPFAM" id="SSF53474">
    <property type="entry name" value="alpha/beta-Hydrolases"/>
    <property type="match status" value="1"/>
</dbReference>
<organism evidence="3 4">
    <name type="scientific">Streptomyces axinellae</name>
    <dbReference type="NCBI Taxonomy" id="552788"/>
    <lineage>
        <taxon>Bacteria</taxon>
        <taxon>Bacillati</taxon>
        <taxon>Actinomycetota</taxon>
        <taxon>Actinomycetes</taxon>
        <taxon>Kitasatosporales</taxon>
        <taxon>Streptomycetaceae</taxon>
        <taxon>Streptomyces</taxon>
    </lineage>
</organism>
<accession>A0ABN3QGM1</accession>
<dbReference type="InterPro" id="IPR000073">
    <property type="entry name" value="AB_hydrolase_1"/>
</dbReference>
<keyword evidence="1 3" id="KW-0378">Hydrolase</keyword>
<keyword evidence="4" id="KW-1185">Reference proteome</keyword>
<dbReference type="EMBL" id="BAAARJ010000015">
    <property type="protein sequence ID" value="GAA2625995.1"/>
    <property type="molecule type" value="Genomic_DNA"/>
</dbReference>
<feature type="domain" description="AB hydrolase-1" evidence="2">
    <location>
        <begin position="30"/>
        <end position="276"/>
    </location>
</feature>
<name>A0ABN3QGM1_9ACTN</name>
<dbReference type="InterPro" id="IPR000639">
    <property type="entry name" value="Epox_hydrolase-like"/>
</dbReference>
<evidence type="ECO:0000259" key="2">
    <source>
        <dbReference type="Pfam" id="PF00561"/>
    </source>
</evidence>
<dbReference type="PRINTS" id="PR00111">
    <property type="entry name" value="ABHYDROLASE"/>
</dbReference>
<dbReference type="PRINTS" id="PR00412">
    <property type="entry name" value="EPOXHYDRLASE"/>
</dbReference>
<dbReference type="GO" id="GO:0016787">
    <property type="term" value="F:hydrolase activity"/>
    <property type="evidence" value="ECO:0007669"/>
    <property type="project" value="UniProtKB-KW"/>
</dbReference>
<reference evidence="3 4" key="1">
    <citation type="journal article" date="2019" name="Int. J. Syst. Evol. Microbiol.">
        <title>The Global Catalogue of Microorganisms (GCM) 10K type strain sequencing project: providing services to taxonomists for standard genome sequencing and annotation.</title>
        <authorList>
            <consortium name="The Broad Institute Genomics Platform"/>
            <consortium name="The Broad Institute Genome Sequencing Center for Infectious Disease"/>
            <person name="Wu L."/>
            <person name="Ma J."/>
        </authorList>
    </citation>
    <scope>NUCLEOTIDE SEQUENCE [LARGE SCALE GENOMIC DNA]</scope>
    <source>
        <strain evidence="3 4">JCM 16373</strain>
    </source>
</reference>
<dbReference type="Gene3D" id="3.40.50.1820">
    <property type="entry name" value="alpha/beta hydrolase"/>
    <property type="match status" value="1"/>
</dbReference>
<protein>
    <submittedName>
        <fullName evidence="3">Alpha/beta hydrolase</fullName>
    </submittedName>
</protein>
<dbReference type="Proteomes" id="UP001501447">
    <property type="component" value="Unassembled WGS sequence"/>
</dbReference>
<evidence type="ECO:0000256" key="1">
    <source>
        <dbReference type="ARBA" id="ARBA00022801"/>
    </source>
</evidence>
<sequence>MPIPTPVPVHEDSVLVDGVRIHLRRAGEGPLVLLLHGWPETGHCWRHVLPALARRYTVVAPDLRGYGQSGRPRDGYDKRTMARDMSLLMNRLGFDQASVVGHDRGARVAHRWALDRPAEVRRLALLSIIPTREMWRRMDARTAATYWHWLFHLVPDLPEFLTEGKEAEYVRFMLDRGLVQRHALGPADIEHYAESYRRAGAMRAGFDDYRAAFTTDLAADDADAEAGRRLTMPTLVLWGADGLAGTLPVLDIWRTYAEDVTGEAVGECGHFPMEEQPDQVLTRLEAFLGA</sequence>